<proteinExistence type="inferred from homology"/>
<dbReference type="InterPro" id="IPR022749">
    <property type="entry name" value="D12N6_MeTrfase_N"/>
</dbReference>
<gene>
    <name evidence="4" type="ORF">KUV50_10865</name>
</gene>
<dbReference type="AlphaFoldDB" id="A0A953HZN7"/>
<comment type="similarity">
    <text evidence="1">Belongs to the N(4)/N(6)-methyltransferase family.</text>
</comment>
<evidence type="ECO:0000256" key="1">
    <source>
        <dbReference type="ARBA" id="ARBA00006594"/>
    </source>
</evidence>
<name>A0A953HZN7_9BACT</name>
<dbReference type="InterPro" id="IPR029063">
    <property type="entry name" value="SAM-dependent_MTases_sf"/>
</dbReference>
<dbReference type="InterPro" id="IPR038333">
    <property type="entry name" value="T1MK-like_N_sf"/>
</dbReference>
<reference evidence="4" key="1">
    <citation type="submission" date="2021-06" db="EMBL/GenBank/DDBJ databases">
        <title>44 bacteria genomes isolated from Dapeng, Shenzhen.</title>
        <authorList>
            <person name="Zheng W."/>
            <person name="Yu S."/>
            <person name="Huang Y."/>
        </authorList>
    </citation>
    <scope>NUCLEOTIDE SEQUENCE</scope>
    <source>
        <strain evidence="4">DP5N28-2</strain>
    </source>
</reference>
<protein>
    <submittedName>
        <fullName evidence="4">Type I restriction-modification system subunit M N-terminal domain-containing protein</fullName>
    </submittedName>
</protein>
<dbReference type="EMBL" id="JAHVHU010000009">
    <property type="protein sequence ID" value="MBY5958637.1"/>
    <property type="molecule type" value="Genomic_DNA"/>
</dbReference>
<feature type="domain" description="N6 adenine-specific DNA methyltransferase N-terminal" evidence="3">
    <location>
        <begin position="8"/>
        <end position="43"/>
    </location>
</feature>
<sequence>MSDSSIISKIWNLTNVLRDDGVGYGDYLEQITYLLILKMADELNWIFRTKLCHLFRNNCANIMILTMTNFGSNRATL</sequence>
<organism evidence="4 5">
    <name type="scientific">Membranihabitans marinus</name>
    <dbReference type="NCBI Taxonomy" id="1227546"/>
    <lineage>
        <taxon>Bacteria</taxon>
        <taxon>Pseudomonadati</taxon>
        <taxon>Bacteroidota</taxon>
        <taxon>Saprospiria</taxon>
        <taxon>Saprospirales</taxon>
        <taxon>Saprospiraceae</taxon>
        <taxon>Membranihabitans</taxon>
    </lineage>
</organism>
<accession>A0A953HZN7</accession>
<evidence type="ECO:0000259" key="3">
    <source>
        <dbReference type="Pfam" id="PF12161"/>
    </source>
</evidence>
<dbReference type="GO" id="GO:0009307">
    <property type="term" value="P:DNA restriction-modification system"/>
    <property type="evidence" value="ECO:0007669"/>
    <property type="project" value="UniProtKB-KW"/>
</dbReference>
<dbReference type="Proteomes" id="UP000753961">
    <property type="component" value="Unassembled WGS sequence"/>
</dbReference>
<evidence type="ECO:0000256" key="2">
    <source>
        <dbReference type="ARBA" id="ARBA00022747"/>
    </source>
</evidence>
<keyword evidence="5" id="KW-1185">Reference proteome</keyword>
<evidence type="ECO:0000313" key="4">
    <source>
        <dbReference type="EMBL" id="MBY5958637.1"/>
    </source>
</evidence>
<dbReference type="SUPFAM" id="SSF53335">
    <property type="entry name" value="S-adenosyl-L-methionine-dependent methyltransferases"/>
    <property type="match status" value="1"/>
</dbReference>
<evidence type="ECO:0000313" key="5">
    <source>
        <dbReference type="Proteomes" id="UP000753961"/>
    </source>
</evidence>
<dbReference type="Gene3D" id="1.20.1260.30">
    <property type="match status" value="1"/>
</dbReference>
<dbReference type="Pfam" id="PF12161">
    <property type="entry name" value="HsdM_N"/>
    <property type="match status" value="1"/>
</dbReference>
<comment type="caution">
    <text evidence="4">The sequence shown here is derived from an EMBL/GenBank/DDBJ whole genome shotgun (WGS) entry which is preliminary data.</text>
</comment>
<keyword evidence="2" id="KW-0680">Restriction system</keyword>